<feature type="compositionally biased region" description="Polar residues" evidence="1">
    <location>
        <begin position="39"/>
        <end position="61"/>
    </location>
</feature>
<evidence type="ECO:0000259" key="2">
    <source>
        <dbReference type="Pfam" id="PF01814"/>
    </source>
</evidence>
<feature type="domain" description="Hemerythrin-like" evidence="2">
    <location>
        <begin position="69"/>
        <end position="184"/>
    </location>
</feature>
<feature type="region of interest" description="Disordered" evidence="1">
    <location>
        <begin position="1"/>
        <end position="61"/>
    </location>
</feature>
<sequence length="265" mass="30065">MSSFIPPPSPSYSTFPSPRVTEDSDEDKINPTIEIPGSDGSNAGDNDNTMGTTSPSRSPSFVQPITFSTVIENDHNTINRFAGRLTRAKTASDRAHLLREVTWRLVRHDVSEDLVMRPAFIAQLGEQGEHMAEHDRADHDRAKNELLALFADGPSAPHFATVLDRLFAELLEHMRLESGEQIPALERMLDLHESQRLGKEYIRTQSLTPELELADERGVKVRVWKDVEDYARTDLARFKEIYARMCEEQNRNGRPRPTNGKHHKL</sequence>
<dbReference type="PANTHER" id="PTHR35585:SF1">
    <property type="entry name" value="HHE DOMAIN PROTEIN (AFU_ORTHOLOGUE AFUA_4G00730)"/>
    <property type="match status" value="1"/>
</dbReference>
<keyword evidence="4" id="KW-1185">Reference proteome</keyword>
<organism evidence="3 4">
    <name type="scientific">Exophiala spinifera</name>
    <dbReference type="NCBI Taxonomy" id="91928"/>
    <lineage>
        <taxon>Eukaryota</taxon>
        <taxon>Fungi</taxon>
        <taxon>Dikarya</taxon>
        <taxon>Ascomycota</taxon>
        <taxon>Pezizomycotina</taxon>
        <taxon>Eurotiomycetes</taxon>
        <taxon>Chaetothyriomycetidae</taxon>
        <taxon>Chaetothyriales</taxon>
        <taxon>Herpotrichiellaceae</taxon>
        <taxon>Exophiala</taxon>
    </lineage>
</organism>
<feature type="compositionally biased region" description="Pro residues" evidence="1">
    <location>
        <begin position="1"/>
        <end position="10"/>
    </location>
</feature>
<dbReference type="Pfam" id="PF01814">
    <property type="entry name" value="Hemerythrin"/>
    <property type="match status" value="1"/>
</dbReference>
<proteinExistence type="predicted"/>
<dbReference type="OrthoDB" id="9983919at2759"/>
<gene>
    <name evidence="3" type="ORF">PV08_05880</name>
</gene>
<evidence type="ECO:0000256" key="1">
    <source>
        <dbReference type="SAM" id="MobiDB-lite"/>
    </source>
</evidence>
<dbReference type="PANTHER" id="PTHR35585">
    <property type="entry name" value="HHE DOMAIN PROTEIN (AFU_ORTHOLOGUE AFUA_4G00730)"/>
    <property type="match status" value="1"/>
</dbReference>
<dbReference type="AlphaFoldDB" id="A0A0D2BB38"/>
<dbReference type="InterPro" id="IPR012312">
    <property type="entry name" value="Hemerythrin-like"/>
</dbReference>
<dbReference type="Proteomes" id="UP000053328">
    <property type="component" value="Unassembled WGS sequence"/>
</dbReference>
<dbReference type="RefSeq" id="XP_016236046.1">
    <property type="nucleotide sequence ID" value="XM_016380219.1"/>
</dbReference>
<dbReference type="EMBL" id="KN847495">
    <property type="protein sequence ID" value="KIW15830.1"/>
    <property type="molecule type" value="Genomic_DNA"/>
</dbReference>
<accession>A0A0D2BB38</accession>
<dbReference type="VEuPathDB" id="FungiDB:PV08_05880"/>
<dbReference type="Gene3D" id="1.20.120.520">
    <property type="entry name" value="nmb1532 protein domain like"/>
    <property type="match status" value="1"/>
</dbReference>
<protein>
    <recommendedName>
        <fullName evidence="2">Hemerythrin-like domain-containing protein</fullName>
    </recommendedName>
</protein>
<evidence type="ECO:0000313" key="3">
    <source>
        <dbReference type="EMBL" id="KIW15830.1"/>
    </source>
</evidence>
<dbReference type="GeneID" id="27332963"/>
<name>A0A0D2BB38_9EURO</name>
<evidence type="ECO:0000313" key="4">
    <source>
        <dbReference type="Proteomes" id="UP000053328"/>
    </source>
</evidence>
<dbReference type="HOGENOM" id="CLU_078689_0_0_1"/>
<reference evidence="3 4" key="1">
    <citation type="submission" date="2015-01" db="EMBL/GenBank/DDBJ databases">
        <title>The Genome Sequence of Exophiala spinifera CBS89968.</title>
        <authorList>
            <consortium name="The Broad Institute Genomics Platform"/>
            <person name="Cuomo C."/>
            <person name="de Hoog S."/>
            <person name="Gorbushina A."/>
            <person name="Stielow B."/>
            <person name="Teixiera M."/>
            <person name="Abouelleil A."/>
            <person name="Chapman S.B."/>
            <person name="Priest M."/>
            <person name="Young S.K."/>
            <person name="Wortman J."/>
            <person name="Nusbaum C."/>
            <person name="Birren B."/>
        </authorList>
    </citation>
    <scope>NUCLEOTIDE SEQUENCE [LARGE SCALE GENOMIC DNA]</scope>
    <source>
        <strain evidence="3 4">CBS 89968</strain>
    </source>
</reference>